<organism evidence="1 2">
    <name type="scientific">Calocera cornea HHB12733</name>
    <dbReference type="NCBI Taxonomy" id="1353952"/>
    <lineage>
        <taxon>Eukaryota</taxon>
        <taxon>Fungi</taxon>
        <taxon>Dikarya</taxon>
        <taxon>Basidiomycota</taxon>
        <taxon>Agaricomycotina</taxon>
        <taxon>Dacrymycetes</taxon>
        <taxon>Dacrymycetales</taxon>
        <taxon>Dacrymycetaceae</taxon>
        <taxon>Calocera</taxon>
    </lineage>
</organism>
<evidence type="ECO:0000313" key="1">
    <source>
        <dbReference type="EMBL" id="KZT62716.1"/>
    </source>
</evidence>
<keyword evidence="2" id="KW-1185">Reference proteome</keyword>
<dbReference type="Proteomes" id="UP000076842">
    <property type="component" value="Unassembled WGS sequence"/>
</dbReference>
<sequence length="199" mass="22674">MAKRHEVTVQHSATVVIEDRTPCPDKVVKLCAGQELRGRFREGDVEEFWLDFLEETGIYLLARSTTATMNMMVCDGLRDASRQIVEDGRKGPIKLKQHGTNVTLYCCLSPTSKRREWTTRRWRASNSSATALQECSGRDKMPSGLRGIVHAHSKKSRTNPSNWLIRSVVKRCHRNEAEDGFGYSAEEGKLIDRLRFEAY</sequence>
<name>A0A165K5N8_9BASI</name>
<evidence type="ECO:0000313" key="2">
    <source>
        <dbReference type="Proteomes" id="UP000076842"/>
    </source>
</evidence>
<protein>
    <submittedName>
        <fullName evidence="1">Uncharacterized protein</fullName>
    </submittedName>
</protein>
<dbReference type="AlphaFoldDB" id="A0A165K5N8"/>
<dbReference type="InParanoid" id="A0A165K5N8"/>
<dbReference type="EMBL" id="KV423915">
    <property type="protein sequence ID" value="KZT62716.1"/>
    <property type="molecule type" value="Genomic_DNA"/>
</dbReference>
<accession>A0A165K5N8</accession>
<gene>
    <name evidence="1" type="ORF">CALCODRAFT_505472</name>
</gene>
<proteinExistence type="predicted"/>
<reference evidence="1 2" key="1">
    <citation type="journal article" date="2016" name="Mol. Biol. Evol.">
        <title>Comparative Genomics of Early-Diverging Mushroom-Forming Fungi Provides Insights into the Origins of Lignocellulose Decay Capabilities.</title>
        <authorList>
            <person name="Nagy L.G."/>
            <person name="Riley R."/>
            <person name="Tritt A."/>
            <person name="Adam C."/>
            <person name="Daum C."/>
            <person name="Floudas D."/>
            <person name="Sun H."/>
            <person name="Yadav J.S."/>
            <person name="Pangilinan J."/>
            <person name="Larsson K.H."/>
            <person name="Matsuura K."/>
            <person name="Barry K."/>
            <person name="Labutti K."/>
            <person name="Kuo R."/>
            <person name="Ohm R.A."/>
            <person name="Bhattacharya S.S."/>
            <person name="Shirouzu T."/>
            <person name="Yoshinaga Y."/>
            <person name="Martin F.M."/>
            <person name="Grigoriev I.V."/>
            <person name="Hibbett D.S."/>
        </authorList>
    </citation>
    <scope>NUCLEOTIDE SEQUENCE [LARGE SCALE GENOMIC DNA]</scope>
    <source>
        <strain evidence="1 2">HHB12733</strain>
    </source>
</reference>